<evidence type="ECO:0000313" key="2">
    <source>
        <dbReference type="EMBL" id="KWX81606.1"/>
    </source>
</evidence>
<feature type="region of interest" description="Disordered" evidence="1">
    <location>
        <begin position="1"/>
        <end position="80"/>
    </location>
</feature>
<feature type="non-terminal residue" evidence="2">
    <location>
        <position position="120"/>
    </location>
</feature>
<sequence>MADGALEDRHLSPGMRKQVHRGEGVRSAELLPDGSIEGSKLAAGSVGPQHPQPDSNPDRQLAAGRQVDRPLSPGSIQHAHLSEELRRADLLPAGRIQVSQRADGEAVGPHRPPGRRQQRA</sequence>
<protein>
    <submittedName>
        <fullName evidence="2">Uncharacterized protein</fullName>
    </submittedName>
</protein>
<reference evidence="2 3" key="1">
    <citation type="submission" date="2015-08" db="EMBL/GenBank/DDBJ databases">
        <title>Genomes of Paenibacillus riograndensis.</title>
        <authorList>
            <person name="Sant'Anna F.H."/>
            <person name="Souza R."/>
            <person name="Ambrosini A."/>
            <person name="Bach E."/>
            <person name="Fernandes G."/>
            <person name="Balsanelli E."/>
            <person name="Baura V.A."/>
            <person name="Pedrosa F.O."/>
            <person name="Souza E.M."/>
            <person name="Passaglia L."/>
        </authorList>
    </citation>
    <scope>NUCLEOTIDE SEQUENCE [LARGE SCALE GENOMIC DNA]</scope>
    <source>
        <strain evidence="2 3">CAS34</strain>
    </source>
</reference>
<accession>A0A132UDZ6</accession>
<feature type="region of interest" description="Disordered" evidence="1">
    <location>
        <begin position="92"/>
        <end position="120"/>
    </location>
</feature>
<evidence type="ECO:0000256" key="1">
    <source>
        <dbReference type="SAM" id="MobiDB-lite"/>
    </source>
</evidence>
<name>A0A132UDZ6_9BACL</name>
<proteinExistence type="predicted"/>
<evidence type="ECO:0000313" key="3">
    <source>
        <dbReference type="Proteomes" id="UP000070475"/>
    </source>
</evidence>
<organism evidence="2 3">
    <name type="scientific">Paenibacillus riograndensis</name>
    <dbReference type="NCBI Taxonomy" id="483937"/>
    <lineage>
        <taxon>Bacteria</taxon>
        <taxon>Bacillati</taxon>
        <taxon>Bacillota</taxon>
        <taxon>Bacilli</taxon>
        <taxon>Bacillales</taxon>
        <taxon>Paenibacillaceae</taxon>
        <taxon>Paenibacillus</taxon>
        <taxon>Paenibacillus sonchi group</taxon>
    </lineage>
</organism>
<dbReference type="PATRIC" id="fig|483937.3.peg.1159"/>
<dbReference type="AlphaFoldDB" id="A0A132UDZ6"/>
<comment type="caution">
    <text evidence="2">The sequence shown here is derived from an EMBL/GenBank/DDBJ whole genome shotgun (WGS) entry which is preliminary data.</text>
</comment>
<gene>
    <name evidence="2" type="ORF">AMQ84_00020</name>
</gene>
<keyword evidence="3" id="KW-1185">Reference proteome</keyword>
<feature type="compositionally biased region" description="Basic and acidic residues" evidence="1">
    <location>
        <begin position="1"/>
        <end position="11"/>
    </location>
</feature>
<dbReference type="Proteomes" id="UP000070475">
    <property type="component" value="Unassembled WGS sequence"/>
</dbReference>
<dbReference type="EMBL" id="LIRB01000007">
    <property type="protein sequence ID" value="KWX81606.1"/>
    <property type="molecule type" value="Genomic_DNA"/>
</dbReference>